<reference evidence="2" key="1">
    <citation type="journal article" date="2022" name="bioRxiv">
        <title>Sequencing and chromosome-scale assembly of the giantPleurodeles waltlgenome.</title>
        <authorList>
            <person name="Brown T."/>
            <person name="Elewa A."/>
            <person name="Iarovenko S."/>
            <person name="Subramanian E."/>
            <person name="Araus A.J."/>
            <person name="Petzold A."/>
            <person name="Susuki M."/>
            <person name="Suzuki K.-i.T."/>
            <person name="Hayashi T."/>
            <person name="Toyoda A."/>
            <person name="Oliveira C."/>
            <person name="Osipova E."/>
            <person name="Leigh N.D."/>
            <person name="Simon A."/>
            <person name="Yun M.H."/>
        </authorList>
    </citation>
    <scope>NUCLEOTIDE SEQUENCE</scope>
    <source>
        <strain evidence="2">20211129_DDA</strain>
        <tissue evidence="2">Liver</tissue>
    </source>
</reference>
<gene>
    <name evidence="2" type="ORF">NDU88_000348</name>
</gene>
<keyword evidence="3" id="KW-1185">Reference proteome</keyword>
<dbReference type="Proteomes" id="UP001066276">
    <property type="component" value="Chromosome 2_2"/>
</dbReference>
<evidence type="ECO:0000313" key="2">
    <source>
        <dbReference type="EMBL" id="KAJ1191031.1"/>
    </source>
</evidence>
<feature type="region of interest" description="Disordered" evidence="1">
    <location>
        <begin position="1"/>
        <end position="60"/>
    </location>
</feature>
<proteinExistence type="predicted"/>
<evidence type="ECO:0000256" key="1">
    <source>
        <dbReference type="SAM" id="MobiDB-lite"/>
    </source>
</evidence>
<comment type="caution">
    <text evidence="2">The sequence shown here is derived from an EMBL/GenBank/DDBJ whole genome shotgun (WGS) entry which is preliminary data.</text>
</comment>
<accession>A0AAV7UR21</accession>
<protein>
    <submittedName>
        <fullName evidence="2">Uncharacterized protein</fullName>
    </submittedName>
</protein>
<evidence type="ECO:0000313" key="3">
    <source>
        <dbReference type="Proteomes" id="UP001066276"/>
    </source>
</evidence>
<name>A0AAV7UR21_PLEWA</name>
<organism evidence="2 3">
    <name type="scientific">Pleurodeles waltl</name>
    <name type="common">Iberian ribbed newt</name>
    <dbReference type="NCBI Taxonomy" id="8319"/>
    <lineage>
        <taxon>Eukaryota</taxon>
        <taxon>Metazoa</taxon>
        <taxon>Chordata</taxon>
        <taxon>Craniata</taxon>
        <taxon>Vertebrata</taxon>
        <taxon>Euteleostomi</taxon>
        <taxon>Amphibia</taxon>
        <taxon>Batrachia</taxon>
        <taxon>Caudata</taxon>
        <taxon>Salamandroidea</taxon>
        <taxon>Salamandridae</taxon>
        <taxon>Pleurodelinae</taxon>
        <taxon>Pleurodeles</taxon>
    </lineage>
</organism>
<dbReference type="EMBL" id="JANPWB010000004">
    <property type="protein sequence ID" value="KAJ1191031.1"/>
    <property type="molecule type" value="Genomic_DNA"/>
</dbReference>
<dbReference type="AlphaFoldDB" id="A0AAV7UR21"/>
<sequence length="95" mass="10185">MCKSEPHHRASLLLRSLQGEHTPPSRVSVGRSRFPETQAPSPWRCRSSLPGTRVSGKGSSARIRASLGVQVSCTAPAIAPHRQCPLAFSSNRALA</sequence>